<reference evidence="2 3" key="1">
    <citation type="journal article" date="2012" name="BMC Genomics">
        <title>Whole-genome sequencing and identification of Morganella morganii KT pathogenicity-related genes.</title>
        <authorList>
            <person name="Chen Y.T."/>
            <person name="Peng H.L."/>
            <person name="Shia W.C."/>
            <person name="Hsu F.R."/>
            <person name="Ken C.F."/>
            <person name="Tsao Y.M."/>
            <person name="Chen C.H."/>
            <person name="Liu C.E."/>
            <person name="Hsieh M.F."/>
            <person name="Chen H.C."/>
            <person name="Tang C.Y."/>
            <person name="Ku T.H."/>
        </authorList>
    </citation>
    <scope>NUCLEOTIDE SEQUENCE [LARGE SCALE GENOMIC DNA]</scope>
    <source>
        <strain evidence="2 3">KT</strain>
    </source>
</reference>
<keyword evidence="3" id="KW-1185">Reference proteome</keyword>
<evidence type="ECO:0000313" key="3">
    <source>
        <dbReference type="Proteomes" id="UP000011834"/>
    </source>
</evidence>
<gene>
    <name evidence="2" type="ORF">MU9_3439</name>
</gene>
<dbReference type="EMBL" id="CP004345">
    <property type="protein sequence ID" value="AGG32483.1"/>
    <property type="molecule type" value="Genomic_DNA"/>
</dbReference>
<dbReference type="HOGENOM" id="CLU_1179157_0_0_6"/>
<feature type="region of interest" description="Disordered" evidence="1">
    <location>
        <begin position="142"/>
        <end position="161"/>
    </location>
</feature>
<dbReference type="KEGG" id="mmk:MU9_3439"/>
<feature type="compositionally biased region" description="Polar residues" evidence="1">
    <location>
        <begin position="148"/>
        <end position="158"/>
    </location>
</feature>
<sequence length="235" mass="24765">MGPIQGHQAIQTLNNDIYGSAGSNSSSSYVSSSGIKSVLLNAWNAVKSAVSGMLSSFGLHLSGQQGSDKPDREIVMDMSSRPAQPLPVDIQFDNDIYESSGGNVYDSVSSPGQGSLSSSLSAFESENLYEEIGTGQIHTLPEIPPPVNLSTHPSLSASESEHLYEEIGAGQIHTLPETPPPVNLSTHPSLSASESEHLYEEIGAGQIHTLPETPPPVNLSTHPSLSRLPGPDDDI</sequence>
<accession>M1SKA6</accession>
<dbReference type="GeneID" id="93359204"/>
<evidence type="ECO:0000256" key="1">
    <source>
        <dbReference type="SAM" id="MobiDB-lite"/>
    </source>
</evidence>
<feature type="region of interest" description="Disordered" evidence="1">
    <location>
        <begin position="172"/>
        <end position="235"/>
    </location>
</feature>
<protein>
    <submittedName>
        <fullName evidence="2">Uncharacterized protein</fullName>
    </submittedName>
</protein>
<dbReference type="Proteomes" id="UP000011834">
    <property type="component" value="Chromosome"/>
</dbReference>
<organism evidence="2 3">
    <name type="scientific">Morganella morganii subsp. morganii KT</name>
    <dbReference type="NCBI Taxonomy" id="1124991"/>
    <lineage>
        <taxon>Bacteria</taxon>
        <taxon>Pseudomonadati</taxon>
        <taxon>Pseudomonadota</taxon>
        <taxon>Gammaproteobacteria</taxon>
        <taxon>Enterobacterales</taxon>
        <taxon>Morganellaceae</taxon>
        <taxon>Morganella</taxon>
    </lineage>
</organism>
<dbReference type="RefSeq" id="WP_015422991.1">
    <property type="nucleotide sequence ID" value="NC_020418.1"/>
</dbReference>
<feature type="compositionally biased region" description="Polar residues" evidence="1">
    <location>
        <begin position="183"/>
        <end position="193"/>
    </location>
</feature>
<evidence type="ECO:0000313" key="2">
    <source>
        <dbReference type="EMBL" id="AGG32483.1"/>
    </source>
</evidence>
<name>M1SKA6_MORMO</name>
<dbReference type="AlphaFoldDB" id="M1SKA6"/>
<proteinExistence type="predicted"/>